<evidence type="ECO:0000313" key="2">
    <source>
        <dbReference type="Proteomes" id="UP000824469"/>
    </source>
</evidence>
<evidence type="ECO:0000313" key="1">
    <source>
        <dbReference type="EMBL" id="KAH9330548.1"/>
    </source>
</evidence>
<dbReference type="Proteomes" id="UP000824469">
    <property type="component" value="Unassembled WGS sequence"/>
</dbReference>
<protein>
    <submittedName>
        <fullName evidence="1">Uncharacterized protein</fullName>
    </submittedName>
</protein>
<proteinExistence type="predicted"/>
<comment type="caution">
    <text evidence="1">The sequence shown here is derived from an EMBL/GenBank/DDBJ whole genome shotgun (WGS) entry which is preliminary data.</text>
</comment>
<accession>A0AA38GWJ5</accession>
<gene>
    <name evidence="1" type="ORF">KI387_002656</name>
</gene>
<dbReference type="AlphaFoldDB" id="A0AA38GWJ5"/>
<feature type="non-terminal residue" evidence="1">
    <location>
        <position position="89"/>
    </location>
</feature>
<feature type="non-terminal residue" evidence="1">
    <location>
        <position position="1"/>
    </location>
</feature>
<sequence length="89" mass="9265">GVDVGILIVIGGKDYGIERMMFLNGVWVTNMMGGCDAIDTYEEASVDGAMLKVADEGMVDTMGTNDIKSVTDAIGATYIGDAGSSFDTT</sequence>
<keyword evidence="2" id="KW-1185">Reference proteome</keyword>
<name>A0AA38GWJ5_TAXCH</name>
<reference evidence="1 2" key="1">
    <citation type="journal article" date="2021" name="Nat. Plants">
        <title>The Taxus genome provides insights into paclitaxel biosynthesis.</title>
        <authorList>
            <person name="Xiong X."/>
            <person name="Gou J."/>
            <person name="Liao Q."/>
            <person name="Li Y."/>
            <person name="Zhou Q."/>
            <person name="Bi G."/>
            <person name="Li C."/>
            <person name="Du R."/>
            <person name="Wang X."/>
            <person name="Sun T."/>
            <person name="Guo L."/>
            <person name="Liang H."/>
            <person name="Lu P."/>
            <person name="Wu Y."/>
            <person name="Zhang Z."/>
            <person name="Ro D.K."/>
            <person name="Shang Y."/>
            <person name="Huang S."/>
            <person name="Yan J."/>
        </authorList>
    </citation>
    <scope>NUCLEOTIDE SEQUENCE [LARGE SCALE GENOMIC DNA]</scope>
    <source>
        <strain evidence="1">Ta-2019</strain>
    </source>
</reference>
<organism evidence="1 2">
    <name type="scientific">Taxus chinensis</name>
    <name type="common">Chinese yew</name>
    <name type="synonym">Taxus wallichiana var. chinensis</name>
    <dbReference type="NCBI Taxonomy" id="29808"/>
    <lineage>
        <taxon>Eukaryota</taxon>
        <taxon>Viridiplantae</taxon>
        <taxon>Streptophyta</taxon>
        <taxon>Embryophyta</taxon>
        <taxon>Tracheophyta</taxon>
        <taxon>Spermatophyta</taxon>
        <taxon>Pinopsida</taxon>
        <taxon>Pinidae</taxon>
        <taxon>Conifers II</taxon>
        <taxon>Cupressales</taxon>
        <taxon>Taxaceae</taxon>
        <taxon>Taxus</taxon>
    </lineage>
</organism>
<dbReference type="EMBL" id="JAHRHJ020000001">
    <property type="protein sequence ID" value="KAH9330548.1"/>
    <property type="molecule type" value="Genomic_DNA"/>
</dbReference>